<gene>
    <name evidence="4" type="ORF">GCM10022262_05910</name>
</gene>
<evidence type="ECO:0000256" key="2">
    <source>
        <dbReference type="SAM" id="MobiDB-lite"/>
    </source>
</evidence>
<accession>A0ABP8EQJ5</accession>
<dbReference type="PROSITE" id="PS50006">
    <property type="entry name" value="FHA_DOMAIN"/>
    <property type="match status" value="1"/>
</dbReference>
<protein>
    <recommendedName>
        <fullName evidence="3">FHA domain-containing protein</fullName>
    </recommendedName>
</protein>
<dbReference type="InterPro" id="IPR000253">
    <property type="entry name" value="FHA_dom"/>
</dbReference>
<comment type="caution">
    <text evidence="4">The sequence shown here is derived from an EMBL/GenBank/DDBJ whole genome shotgun (WGS) entry which is preliminary data.</text>
</comment>
<name>A0ABP8EQJ5_9MICO</name>
<dbReference type="CDD" id="cd00060">
    <property type="entry name" value="FHA"/>
    <property type="match status" value="1"/>
</dbReference>
<evidence type="ECO:0000313" key="5">
    <source>
        <dbReference type="Proteomes" id="UP001499841"/>
    </source>
</evidence>
<dbReference type="Gene3D" id="2.60.200.20">
    <property type="match status" value="1"/>
</dbReference>
<dbReference type="SMART" id="SM00240">
    <property type="entry name" value="FHA"/>
    <property type="match status" value="1"/>
</dbReference>
<proteinExistence type="predicted"/>
<evidence type="ECO:0000313" key="4">
    <source>
        <dbReference type="EMBL" id="GAA4286232.1"/>
    </source>
</evidence>
<keyword evidence="5" id="KW-1185">Reference proteome</keyword>
<feature type="domain" description="FHA" evidence="3">
    <location>
        <begin position="262"/>
        <end position="316"/>
    </location>
</feature>
<organism evidence="4 5">
    <name type="scientific">Georgenia daeguensis</name>
    <dbReference type="NCBI Taxonomy" id="908355"/>
    <lineage>
        <taxon>Bacteria</taxon>
        <taxon>Bacillati</taxon>
        <taxon>Actinomycetota</taxon>
        <taxon>Actinomycetes</taxon>
        <taxon>Micrococcales</taxon>
        <taxon>Bogoriellaceae</taxon>
        <taxon>Georgenia</taxon>
    </lineage>
</organism>
<dbReference type="EMBL" id="BAABBA010000002">
    <property type="protein sequence ID" value="GAA4286232.1"/>
    <property type="molecule type" value="Genomic_DNA"/>
</dbReference>
<dbReference type="InterPro" id="IPR008984">
    <property type="entry name" value="SMAD_FHA_dom_sf"/>
</dbReference>
<dbReference type="SUPFAM" id="SSF49879">
    <property type="entry name" value="SMAD/FHA domain"/>
    <property type="match status" value="1"/>
</dbReference>
<keyword evidence="1" id="KW-0597">Phosphoprotein</keyword>
<feature type="compositionally biased region" description="Low complexity" evidence="2">
    <location>
        <begin position="101"/>
        <end position="110"/>
    </location>
</feature>
<dbReference type="Pfam" id="PF00498">
    <property type="entry name" value="FHA"/>
    <property type="match status" value="1"/>
</dbReference>
<feature type="region of interest" description="Disordered" evidence="2">
    <location>
        <begin position="88"/>
        <end position="110"/>
    </location>
</feature>
<reference evidence="5" key="1">
    <citation type="journal article" date="2019" name="Int. J. Syst. Evol. Microbiol.">
        <title>The Global Catalogue of Microorganisms (GCM) 10K type strain sequencing project: providing services to taxonomists for standard genome sequencing and annotation.</title>
        <authorList>
            <consortium name="The Broad Institute Genomics Platform"/>
            <consortium name="The Broad Institute Genome Sequencing Center for Infectious Disease"/>
            <person name="Wu L."/>
            <person name="Ma J."/>
        </authorList>
    </citation>
    <scope>NUCLEOTIDE SEQUENCE [LARGE SCALE GENOMIC DNA]</scope>
    <source>
        <strain evidence="5">JCM 17459</strain>
    </source>
</reference>
<evidence type="ECO:0000256" key="1">
    <source>
        <dbReference type="ARBA" id="ARBA00022553"/>
    </source>
</evidence>
<dbReference type="RefSeq" id="WP_345037481.1">
    <property type="nucleotide sequence ID" value="NZ_BAABBA010000002.1"/>
</dbReference>
<dbReference type="Proteomes" id="UP001499841">
    <property type="component" value="Unassembled WGS sequence"/>
</dbReference>
<evidence type="ECO:0000259" key="3">
    <source>
        <dbReference type="PROSITE" id="PS50006"/>
    </source>
</evidence>
<sequence length="364" mass="37549">MADRLRARHDRWDVVLTVPADAGSLGLHEDEAHALDSFRTAVAAAVGTELPARARDALDEAFRAARSSAGEQGVLWSGFVAAAVPAAVPAPEGEPGPDGEPAPGGDAPAATSRPVVVLLEIRLAPLGQFPSGSPVTPAAVLARGLRQLYGDDARTHLVTYDGEPAVAVVRTQQVATTGMTLGGRGVPAGSTPVEMLRAEVHRPFPADGALVAVVATTWLPECLDDAVVLAGTLARGVRLRDLTRPTMGVRVADGRALDRGRTLVGRQPEADGTSGPVHAVLALDDRTVSRSHCVVDLRADSVLVRDLDSSNGTVVERPDGTTAPCPPGEVVEVLAGSRLRLGAQVLEVERAGPSSDPETSGGGK</sequence>